<evidence type="ECO:0000259" key="4">
    <source>
        <dbReference type="PROSITE" id="PS50887"/>
    </source>
</evidence>
<dbReference type="PROSITE" id="PS50887">
    <property type="entry name" value="GGDEF"/>
    <property type="match status" value="1"/>
</dbReference>
<dbReference type="InterPro" id="IPR043128">
    <property type="entry name" value="Rev_trsase/Diguanyl_cyclase"/>
</dbReference>
<accession>A0A318JKY6</accession>
<dbReference type="NCBIfam" id="TIGR00254">
    <property type="entry name" value="GGDEF"/>
    <property type="match status" value="1"/>
</dbReference>
<reference evidence="5 6" key="1">
    <citation type="submission" date="2018-05" db="EMBL/GenBank/DDBJ databases">
        <title>Genomic Encyclopedia of Type Strains, Phase IV (KMG-IV): sequencing the most valuable type-strain genomes for metagenomic binning, comparative biology and taxonomic classification.</title>
        <authorList>
            <person name="Goeker M."/>
        </authorList>
    </citation>
    <scope>NUCLEOTIDE SEQUENCE [LARGE SCALE GENOMIC DNA]</scope>
    <source>
        <strain evidence="5 6">DSM 19792</strain>
    </source>
</reference>
<evidence type="ECO:0000256" key="2">
    <source>
        <dbReference type="ARBA" id="ARBA00034247"/>
    </source>
</evidence>
<dbReference type="GO" id="GO:0043709">
    <property type="term" value="P:cell adhesion involved in single-species biofilm formation"/>
    <property type="evidence" value="ECO:0007669"/>
    <property type="project" value="TreeGrafter"/>
</dbReference>
<dbReference type="PANTHER" id="PTHR45138">
    <property type="entry name" value="REGULATORY COMPONENTS OF SENSORY TRANSDUCTION SYSTEM"/>
    <property type="match status" value="1"/>
</dbReference>
<evidence type="ECO:0000256" key="1">
    <source>
        <dbReference type="ARBA" id="ARBA00012528"/>
    </source>
</evidence>
<sequence length="342" mass="38479">MAQLMSPSPFAMEQIFNSISLGLIVLDAQQSVRMWNGWVERHTGIPSNQVVGKHISEAFEELPSRAILNAITNTLNYGLPVVLSNALHRSPLPLFQRNEHEPENEKIRIDQSITITPITAEYGERHCLIQISDSTTSIKREKILRTHSEALKREATTDSLTGIYNRRFFDEHYKMALGHAVRHNVPLSVFMVDIDYFKEYNDSYGHVAGDKALIQVAAALRKQLLRATDVLARFGGEEFILMLPNMAPDSAMLFAEKLRTAVWDLNIPHINSRISQRISVSIGFSNFYKHPDVDANSLLKCADAALYEAKKAGRNQSQYLPLQHFNIQTTAPAGTLHKSVNS</sequence>
<keyword evidence="6" id="KW-1185">Reference proteome</keyword>
<dbReference type="EC" id="2.7.7.65" evidence="1"/>
<dbReference type="InterPro" id="IPR050469">
    <property type="entry name" value="Diguanylate_Cyclase"/>
</dbReference>
<dbReference type="Pfam" id="PF00990">
    <property type="entry name" value="GGDEF"/>
    <property type="match status" value="1"/>
</dbReference>
<dbReference type="InterPro" id="IPR035965">
    <property type="entry name" value="PAS-like_dom_sf"/>
</dbReference>
<comment type="catalytic activity">
    <reaction evidence="2">
        <text>2 GTP = 3',3'-c-di-GMP + 2 diphosphate</text>
        <dbReference type="Rhea" id="RHEA:24898"/>
        <dbReference type="ChEBI" id="CHEBI:33019"/>
        <dbReference type="ChEBI" id="CHEBI:37565"/>
        <dbReference type="ChEBI" id="CHEBI:58805"/>
        <dbReference type="EC" id="2.7.7.65"/>
    </reaction>
</comment>
<dbReference type="OrthoDB" id="9813903at2"/>
<proteinExistence type="predicted"/>
<name>A0A318JKY6_9BURK</name>
<organism evidence="5 6">
    <name type="scientific">Undibacterium pigrum</name>
    <dbReference type="NCBI Taxonomy" id="401470"/>
    <lineage>
        <taxon>Bacteria</taxon>
        <taxon>Pseudomonadati</taxon>
        <taxon>Pseudomonadota</taxon>
        <taxon>Betaproteobacteria</taxon>
        <taxon>Burkholderiales</taxon>
        <taxon>Oxalobacteraceae</taxon>
        <taxon>Undibacterium</taxon>
    </lineage>
</organism>
<feature type="domain" description="PAS" evidence="3">
    <location>
        <begin position="8"/>
        <end position="78"/>
    </location>
</feature>
<dbReference type="InterPro" id="IPR029787">
    <property type="entry name" value="Nucleotide_cyclase"/>
</dbReference>
<feature type="domain" description="GGDEF" evidence="4">
    <location>
        <begin position="185"/>
        <end position="322"/>
    </location>
</feature>
<dbReference type="GO" id="GO:0005886">
    <property type="term" value="C:plasma membrane"/>
    <property type="evidence" value="ECO:0007669"/>
    <property type="project" value="TreeGrafter"/>
</dbReference>
<dbReference type="Gene3D" id="3.30.450.20">
    <property type="entry name" value="PAS domain"/>
    <property type="match status" value="1"/>
</dbReference>
<dbReference type="Proteomes" id="UP000247792">
    <property type="component" value="Unassembled WGS sequence"/>
</dbReference>
<dbReference type="InterPro" id="IPR000160">
    <property type="entry name" value="GGDEF_dom"/>
</dbReference>
<dbReference type="GO" id="GO:0006355">
    <property type="term" value="P:regulation of DNA-templated transcription"/>
    <property type="evidence" value="ECO:0007669"/>
    <property type="project" value="InterPro"/>
</dbReference>
<protein>
    <recommendedName>
        <fullName evidence="1">diguanylate cyclase</fullName>
        <ecNumber evidence="1">2.7.7.65</ecNumber>
    </recommendedName>
</protein>
<evidence type="ECO:0000313" key="6">
    <source>
        <dbReference type="Proteomes" id="UP000247792"/>
    </source>
</evidence>
<dbReference type="GO" id="GO:0052621">
    <property type="term" value="F:diguanylate cyclase activity"/>
    <property type="evidence" value="ECO:0007669"/>
    <property type="project" value="UniProtKB-EC"/>
</dbReference>
<dbReference type="SUPFAM" id="SSF55785">
    <property type="entry name" value="PYP-like sensor domain (PAS domain)"/>
    <property type="match status" value="1"/>
</dbReference>
<dbReference type="FunFam" id="3.30.70.270:FF:000001">
    <property type="entry name" value="Diguanylate cyclase domain protein"/>
    <property type="match status" value="1"/>
</dbReference>
<dbReference type="CDD" id="cd01949">
    <property type="entry name" value="GGDEF"/>
    <property type="match status" value="1"/>
</dbReference>
<gene>
    <name evidence="5" type="ORF">DFR42_1011390</name>
</gene>
<dbReference type="Gene3D" id="3.30.70.270">
    <property type="match status" value="1"/>
</dbReference>
<dbReference type="GO" id="GO:1902201">
    <property type="term" value="P:negative regulation of bacterial-type flagellum-dependent cell motility"/>
    <property type="evidence" value="ECO:0007669"/>
    <property type="project" value="TreeGrafter"/>
</dbReference>
<dbReference type="AlphaFoldDB" id="A0A318JKY6"/>
<dbReference type="EMBL" id="QJKB01000001">
    <property type="protein sequence ID" value="PXX47792.1"/>
    <property type="molecule type" value="Genomic_DNA"/>
</dbReference>
<dbReference type="InterPro" id="IPR013767">
    <property type="entry name" value="PAS_fold"/>
</dbReference>
<dbReference type="SUPFAM" id="SSF55073">
    <property type="entry name" value="Nucleotide cyclase"/>
    <property type="match status" value="1"/>
</dbReference>
<evidence type="ECO:0000313" key="5">
    <source>
        <dbReference type="EMBL" id="PXX47792.1"/>
    </source>
</evidence>
<dbReference type="InterPro" id="IPR000014">
    <property type="entry name" value="PAS"/>
</dbReference>
<dbReference type="RefSeq" id="WP_110254123.1">
    <property type="nucleotide sequence ID" value="NZ_QJKB01000001.1"/>
</dbReference>
<dbReference type="SMART" id="SM00267">
    <property type="entry name" value="GGDEF"/>
    <property type="match status" value="1"/>
</dbReference>
<dbReference type="Pfam" id="PF00989">
    <property type="entry name" value="PAS"/>
    <property type="match status" value="1"/>
</dbReference>
<comment type="caution">
    <text evidence="5">The sequence shown here is derived from an EMBL/GenBank/DDBJ whole genome shotgun (WGS) entry which is preliminary data.</text>
</comment>
<dbReference type="PANTHER" id="PTHR45138:SF9">
    <property type="entry name" value="DIGUANYLATE CYCLASE DGCM-RELATED"/>
    <property type="match status" value="1"/>
</dbReference>
<evidence type="ECO:0000259" key="3">
    <source>
        <dbReference type="PROSITE" id="PS50112"/>
    </source>
</evidence>
<dbReference type="PROSITE" id="PS50112">
    <property type="entry name" value="PAS"/>
    <property type="match status" value="1"/>
</dbReference>